<feature type="domain" description="B box-type" evidence="9">
    <location>
        <begin position="126"/>
        <end position="166"/>
    </location>
</feature>
<dbReference type="PANTHER" id="PTHR25465:SF5">
    <property type="entry name" value="E3 UBIQUITIN_ISG15 LIGASE TRIM25-RELATED"/>
    <property type="match status" value="1"/>
</dbReference>
<dbReference type="InterPro" id="IPR001841">
    <property type="entry name" value="Znf_RING"/>
</dbReference>
<dbReference type="GO" id="GO:0045087">
    <property type="term" value="P:innate immune response"/>
    <property type="evidence" value="ECO:0007669"/>
    <property type="project" value="UniProtKB-KW"/>
</dbReference>
<dbReference type="InterPro" id="IPR001870">
    <property type="entry name" value="B30.2/SPRY"/>
</dbReference>
<dbReference type="Pfam" id="PF00622">
    <property type="entry name" value="SPRY"/>
    <property type="match status" value="1"/>
</dbReference>
<dbReference type="Gene3D" id="3.30.160.60">
    <property type="entry name" value="Classic Zinc Finger"/>
    <property type="match status" value="1"/>
</dbReference>
<accession>A0A8C1YJ73</accession>
<dbReference type="Proteomes" id="UP000694700">
    <property type="component" value="Unplaced"/>
</dbReference>
<dbReference type="PRINTS" id="PR01407">
    <property type="entry name" value="BUTYPHLNCDUF"/>
</dbReference>
<evidence type="ECO:0000259" key="9">
    <source>
        <dbReference type="PROSITE" id="PS50119"/>
    </source>
</evidence>
<keyword evidence="7" id="KW-0175">Coiled coil</keyword>
<keyword evidence="1" id="KW-0399">Innate immunity</keyword>
<organism evidence="11 12">
    <name type="scientific">Cyprinus carpio</name>
    <name type="common">Common carp</name>
    <dbReference type="NCBI Taxonomy" id="7962"/>
    <lineage>
        <taxon>Eukaryota</taxon>
        <taxon>Metazoa</taxon>
        <taxon>Chordata</taxon>
        <taxon>Craniata</taxon>
        <taxon>Vertebrata</taxon>
        <taxon>Euteleostomi</taxon>
        <taxon>Actinopterygii</taxon>
        <taxon>Neopterygii</taxon>
        <taxon>Teleostei</taxon>
        <taxon>Ostariophysi</taxon>
        <taxon>Cypriniformes</taxon>
        <taxon>Cyprinidae</taxon>
        <taxon>Cyprininae</taxon>
        <taxon>Cyprinus</taxon>
    </lineage>
</organism>
<dbReference type="InterPro" id="IPR000315">
    <property type="entry name" value="Znf_B-box"/>
</dbReference>
<sequence length="537" mass="62056">MASISVAEDQFNCPICLDLLKDPVTIPCGHSYCMNCIKDCWNKDDPRRVYSCPQCRQTFSPRPALSKNVVFAEMVEKLKKTKVHTARALSYSCLVCLESYCQIHFERHEEFHSGRRHKVTDATGRLQQMICSKHDKHKEIYCRTDQSCICYLCAMDEHRNHDTVAAVVERTEKQKQLEETQKNVQQRIQEREKEFQKLKEAVETHRCSAQAAEKDNERIFTELILSIRRSRSEVIQMIRNQEKAEVNRAEGLLKQLQQEIDDLRKSDAELKQLLHTDDHIHVLQSFQSLSARPGSTESVNVSSLLSFDEVVKSVSHLKEKLEYLCKKETEKISGRVTYINIIPVTELKTREELLQYSRQLTLNSNTVNKSIQLSEGNRVTTCSKEVQLYPDHPDRFDQLYEVLCTERVCGRCYWEIEWSGTNSVGISVSYKSIKRCGDRNECGFGLNDKSWKLSCTPTDCSFWHKNKHTKLSVVSSCRRIGVFVDHRAGTLSFYSVSHTVSLIHTVQTTFTQTLCPGFWLNLGSSVKLDHLTKRFYK</sequence>
<dbReference type="PROSITE" id="PS50089">
    <property type="entry name" value="ZF_RING_2"/>
    <property type="match status" value="1"/>
</dbReference>
<dbReference type="InterPro" id="IPR017907">
    <property type="entry name" value="Znf_RING_CS"/>
</dbReference>
<dbReference type="SMART" id="SM00336">
    <property type="entry name" value="BBOX"/>
    <property type="match status" value="1"/>
</dbReference>
<dbReference type="AlphaFoldDB" id="A0A8C1YJ73"/>
<dbReference type="Pfam" id="PF13765">
    <property type="entry name" value="PRY"/>
    <property type="match status" value="1"/>
</dbReference>
<evidence type="ECO:0000259" key="10">
    <source>
        <dbReference type="PROSITE" id="PS50188"/>
    </source>
</evidence>
<dbReference type="Pfam" id="PF15227">
    <property type="entry name" value="zf-C3HC4_4"/>
    <property type="match status" value="1"/>
</dbReference>
<dbReference type="InterPro" id="IPR003879">
    <property type="entry name" value="Butyrophylin_SPRY"/>
</dbReference>
<dbReference type="CDD" id="cd16543">
    <property type="entry name" value="RING-HC_TRIM77_C-IV"/>
    <property type="match status" value="1"/>
</dbReference>
<evidence type="ECO:0000313" key="12">
    <source>
        <dbReference type="Proteomes" id="UP000694700"/>
    </source>
</evidence>
<dbReference type="SUPFAM" id="SSF57850">
    <property type="entry name" value="RING/U-box"/>
    <property type="match status" value="1"/>
</dbReference>
<dbReference type="InterPro" id="IPR003877">
    <property type="entry name" value="SPRY_dom"/>
</dbReference>
<dbReference type="PROSITE" id="PS50119">
    <property type="entry name" value="ZF_BBOX"/>
    <property type="match status" value="1"/>
</dbReference>
<keyword evidence="4" id="KW-0862">Zinc</keyword>
<evidence type="ECO:0000256" key="5">
    <source>
        <dbReference type="ARBA" id="ARBA00022859"/>
    </source>
</evidence>
<dbReference type="CDD" id="cd16040">
    <property type="entry name" value="SPRY_PRY_SNTX"/>
    <property type="match status" value="1"/>
</dbReference>
<dbReference type="SUPFAM" id="SSF57845">
    <property type="entry name" value="B-box zinc-binding domain"/>
    <property type="match status" value="1"/>
</dbReference>
<evidence type="ECO:0000313" key="11">
    <source>
        <dbReference type="Ensembl" id="ENSCCRP00015009681.1"/>
    </source>
</evidence>
<protein>
    <recommendedName>
        <fullName evidence="13">Tripartite motif-containing protein 16-like</fullName>
    </recommendedName>
</protein>
<name>A0A8C1YJ73_CYPCA</name>
<keyword evidence="3 6" id="KW-0863">Zinc-finger</keyword>
<dbReference type="PANTHER" id="PTHR25465">
    <property type="entry name" value="B-BOX DOMAIN CONTAINING"/>
    <property type="match status" value="1"/>
</dbReference>
<evidence type="ECO:0000256" key="2">
    <source>
        <dbReference type="ARBA" id="ARBA00022723"/>
    </source>
</evidence>
<dbReference type="InterPro" id="IPR013083">
    <property type="entry name" value="Znf_RING/FYVE/PHD"/>
</dbReference>
<feature type="coiled-coil region" evidence="7">
    <location>
        <begin position="170"/>
        <end position="215"/>
    </location>
</feature>
<dbReference type="SUPFAM" id="SSF49899">
    <property type="entry name" value="Concanavalin A-like lectins/glucanases"/>
    <property type="match status" value="1"/>
</dbReference>
<evidence type="ECO:0000256" key="7">
    <source>
        <dbReference type="SAM" id="Coils"/>
    </source>
</evidence>
<dbReference type="InterPro" id="IPR006574">
    <property type="entry name" value="PRY"/>
</dbReference>
<feature type="domain" description="B30.2/SPRY" evidence="10">
    <location>
        <begin position="340"/>
        <end position="535"/>
    </location>
</feature>
<feature type="coiled-coil region" evidence="7">
    <location>
        <begin position="239"/>
        <end position="273"/>
    </location>
</feature>
<dbReference type="SMART" id="SM00449">
    <property type="entry name" value="SPRY"/>
    <property type="match status" value="1"/>
</dbReference>
<evidence type="ECO:0008006" key="13">
    <source>
        <dbReference type="Google" id="ProtNLM"/>
    </source>
</evidence>
<dbReference type="PROSITE" id="PS00518">
    <property type="entry name" value="ZF_RING_1"/>
    <property type="match status" value="1"/>
</dbReference>
<keyword evidence="2" id="KW-0479">Metal-binding</keyword>
<evidence type="ECO:0000256" key="4">
    <source>
        <dbReference type="ARBA" id="ARBA00022833"/>
    </source>
</evidence>
<dbReference type="InterPro" id="IPR043136">
    <property type="entry name" value="B30.2/SPRY_sf"/>
</dbReference>
<proteinExistence type="predicted"/>
<dbReference type="CDD" id="cd19769">
    <property type="entry name" value="Bbox2_TRIM16-like"/>
    <property type="match status" value="1"/>
</dbReference>
<feature type="domain" description="RING-type" evidence="8">
    <location>
        <begin position="13"/>
        <end position="56"/>
    </location>
</feature>
<dbReference type="InterPro" id="IPR058030">
    <property type="entry name" value="TRIM8/14/16/25/29/45/65_CC"/>
</dbReference>
<evidence type="ECO:0000256" key="3">
    <source>
        <dbReference type="ARBA" id="ARBA00022771"/>
    </source>
</evidence>
<dbReference type="SMART" id="SM00184">
    <property type="entry name" value="RING"/>
    <property type="match status" value="1"/>
</dbReference>
<keyword evidence="5" id="KW-0391">Immunity</keyword>
<dbReference type="Pfam" id="PF00643">
    <property type="entry name" value="zf-B_box"/>
    <property type="match status" value="1"/>
</dbReference>
<dbReference type="Gene3D" id="3.30.40.10">
    <property type="entry name" value="Zinc/RING finger domain, C3HC4 (zinc finger)"/>
    <property type="match status" value="1"/>
</dbReference>
<dbReference type="GO" id="GO:0005737">
    <property type="term" value="C:cytoplasm"/>
    <property type="evidence" value="ECO:0007669"/>
    <property type="project" value="UniProtKB-ARBA"/>
</dbReference>
<evidence type="ECO:0000256" key="6">
    <source>
        <dbReference type="PROSITE-ProRule" id="PRU00024"/>
    </source>
</evidence>
<dbReference type="GO" id="GO:0008270">
    <property type="term" value="F:zinc ion binding"/>
    <property type="evidence" value="ECO:0007669"/>
    <property type="project" value="UniProtKB-KW"/>
</dbReference>
<dbReference type="InterPro" id="IPR051051">
    <property type="entry name" value="E3_ubiq-ligase_TRIM/RNF"/>
</dbReference>
<dbReference type="SMART" id="SM00589">
    <property type="entry name" value="PRY"/>
    <property type="match status" value="1"/>
</dbReference>
<evidence type="ECO:0000259" key="8">
    <source>
        <dbReference type="PROSITE" id="PS50089"/>
    </source>
</evidence>
<dbReference type="PROSITE" id="PS50188">
    <property type="entry name" value="B302_SPRY"/>
    <property type="match status" value="1"/>
</dbReference>
<dbReference type="Ensembl" id="ENSCCRT00015010047.1">
    <property type="protein sequence ID" value="ENSCCRP00015009681.1"/>
    <property type="gene ID" value="ENSCCRG00015004658.1"/>
</dbReference>
<dbReference type="InterPro" id="IPR013320">
    <property type="entry name" value="ConA-like_dom_sf"/>
</dbReference>
<dbReference type="Gene3D" id="2.60.120.920">
    <property type="match status" value="1"/>
</dbReference>
<reference evidence="11" key="1">
    <citation type="submission" date="2025-08" db="UniProtKB">
        <authorList>
            <consortium name="Ensembl"/>
        </authorList>
    </citation>
    <scope>IDENTIFICATION</scope>
</reference>
<evidence type="ECO:0000256" key="1">
    <source>
        <dbReference type="ARBA" id="ARBA00022588"/>
    </source>
</evidence>
<dbReference type="Pfam" id="PF25600">
    <property type="entry name" value="TRIM_CC"/>
    <property type="match status" value="1"/>
</dbReference>